<dbReference type="AlphaFoldDB" id="A0A482VUK8"/>
<dbReference type="Proteomes" id="UP000292052">
    <property type="component" value="Unassembled WGS sequence"/>
</dbReference>
<dbReference type="OrthoDB" id="5236983at2759"/>
<feature type="region of interest" description="Disordered" evidence="16">
    <location>
        <begin position="355"/>
        <end position="387"/>
    </location>
</feature>
<keyword evidence="8 15" id="KW-0863">Zinc-finger</keyword>
<dbReference type="Pfam" id="PF10263">
    <property type="entry name" value="SprT-like"/>
    <property type="match status" value="1"/>
</dbReference>
<keyword evidence="5" id="KW-0645">Protease</keyword>
<keyword evidence="4" id="KW-0158">Chromosome</keyword>
<evidence type="ECO:0000256" key="9">
    <source>
        <dbReference type="ARBA" id="ARBA00022801"/>
    </source>
</evidence>
<dbReference type="EMBL" id="QDEB01064872">
    <property type="protein sequence ID" value="RZC36129.1"/>
    <property type="molecule type" value="Genomic_DNA"/>
</dbReference>
<dbReference type="InterPro" id="IPR006642">
    <property type="entry name" value="Rad18_UBZ4"/>
</dbReference>
<dbReference type="GO" id="GO:0006281">
    <property type="term" value="P:DNA repair"/>
    <property type="evidence" value="ECO:0007669"/>
    <property type="project" value="UniProtKB-KW"/>
</dbReference>
<comment type="similarity">
    <text evidence="3">Belongs to the Spartan family.</text>
</comment>
<evidence type="ECO:0000256" key="14">
    <source>
        <dbReference type="ARBA" id="ARBA00030396"/>
    </source>
</evidence>
<gene>
    <name evidence="18" type="ORF">BDFB_007080</name>
</gene>
<evidence type="ECO:0000256" key="8">
    <source>
        <dbReference type="ARBA" id="ARBA00022771"/>
    </source>
</evidence>
<dbReference type="SMART" id="SM00734">
    <property type="entry name" value="ZnF_Rad18"/>
    <property type="match status" value="4"/>
</dbReference>
<evidence type="ECO:0000256" key="2">
    <source>
        <dbReference type="ARBA" id="ARBA00004286"/>
    </source>
</evidence>
<evidence type="ECO:0000256" key="5">
    <source>
        <dbReference type="ARBA" id="ARBA00022670"/>
    </source>
</evidence>
<protein>
    <recommendedName>
        <fullName evidence="14">Protein with SprT-like domain at the N terminus</fullName>
    </recommendedName>
</protein>
<evidence type="ECO:0000256" key="12">
    <source>
        <dbReference type="ARBA" id="ARBA00023204"/>
    </source>
</evidence>
<dbReference type="Gene3D" id="3.30.160.60">
    <property type="entry name" value="Classic Zinc Finger"/>
    <property type="match status" value="3"/>
</dbReference>
<dbReference type="PANTHER" id="PTHR21220">
    <property type="entry name" value="DNA-DEPENDENT METALLOPROTEASE SPRTN"/>
    <property type="match status" value="1"/>
</dbReference>
<dbReference type="GO" id="GO:0003697">
    <property type="term" value="F:single-stranded DNA binding"/>
    <property type="evidence" value="ECO:0007669"/>
    <property type="project" value="InterPro"/>
</dbReference>
<dbReference type="InterPro" id="IPR006640">
    <property type="entry name" value="SprT-like_domain"/>
</dbReference>
<comment type="caution">
    <text evidence="18">The sequence shown here is derived from an EMBL/GenBank/DDBJ whole genome shotgun (WGS) entry which is preliminary data.</text>
</comment>
<evidence type="ECO:0000256" key="13">
    <source>
        <dbReference type="ARBA" id="ARBA00023242"/>
    </source>
</evidence>
<reference evidence="18 19" key="1">
    <citation type="submission" date="2017-03" db="EMBL/GenBank/DDBJ databases">
        <title>Genome of the blue death feigning beetle - Asbolus verrucosus.</title>
        <authorList>
            <person name="Rider S.D."/>
        </authorList>
    </citation>
    <scope>NUCLEOTIDE SEQUENCE [LARGE SCALE GENOMIC DNA]</scope>
    <source>
        <strain evidence="18">Butters</strain>
        <tissue evidence="18">Head and leg muscle</tissue>
    </source>
</reference>
<keyword evidence="7 15" id="KW-0227">DNA damage</keyword>
<evidence type="ECO:0000313" key="18">
    <source>
        <dbReference type="EMBL" id="RZC36129.1"/>
    </source>
</evidence>
<keyword evidence="9" id="KW-0378">Hydrolase</keyword>
<proteinExistence type="inferred from homology"/>
<keyword evidence="13" id="KW-0539">Nucleus</keyword>
<evidence type="ECO:0000256" key="1">
    <source>
        <dbReference type="ARBA" id="ARBA00004123"/>
    </source>
</evidence>
<evidence type="ECO:0000256" key="11">
    <source>
        <dbReference type="ARBA" id="ARBA00023049"/>
    </source>
</evidence>
<dbReference type="GO" id="GO:0004222">
    <property type="term" value="F:metalloendopeptidase activity"/>
    <property type="evidence" value="ECO:0007669"/>
    <property type="project" value="InterPro"/>
</dbReference>
<evidence type="ECO:0000256" key="3">
    <source>
        <dbReference type="ARBA" id="ARBA00010724"/>
    </source>
</evidence>
<dbReference type="GO" id="GO:0008270">
    <property type="term" value="F:zinc ion binding"/>
    <property type="evidence" value="ECO:0007669"/>
    <property type="project" value="UniProtKB-KW"/>
</dbReference>
<comment type="subcellular location">
    <subcellularLocation>
        <location evidence="2">Chromosome</location>
    </subcellularLocation>
    <subcellularLocation>
        <location evidence="1">Nucleus</location>
    </subcellularLocation>
</comment>
<feature type="domain" description="UBZ4-type" evidence="17">
    <location>
        <begin position="387"/>
        <end position="414"/>
    </location>
</feature>
<keyword evidence="6" id="KW-0479">Metal-binding</keyword>
<dbReference type="Pfam" id="PF22934">
    <property type="entry name" value="SPRTN_ZBD"/>
    <property type="match status" value="1"/>
</dbReference>
<organism evidence="18 19">
    <name type="scientific">Asbolus verrucosus</name>
    <name type="common">Desert ironclad beetle</name>
    <dbReference type="NCBI Taxonomy" id="1661398"/>
    <lineage>
        <taxon>Eukaryota</taxon>
        <taxon>Metazoa</taxon>
        <taxon>Ecdysozoa</taxon>
        <taxon>Arthropoda</taxon>
        <taxon>Hexapoda</taxon>
        <taxon>Insecta</taxon>
        <taxon>Pterygota</taxon>
        <taxon>Neoptera</taxon>
        <taxon>Endopterygota</taxon>
        <taxon>Coleoptera</taxon>
        <taxon>Polyphaga</taxon>
        <taxon>Cucujiformia</taxon>
        <taxon>Tenebrionidae</taxon>
        <taxon>Pimeliinae</taxon>
        <taxon>Asbolus</taxon>
    </lineage>
</organism>
<dbReference type="InterPro" id="IPR044245">
    <property type="entry name" value="Spartan"/>
</dbReference>
<dbReference type="GO" id="GO:0005694">
    <property type="term" value="C:chromosome"/>
    <property type="evidence" value="ECO:0007669"/>
    <property type="project" value="UniProtKB-SubCell"/>
</dbReference>
<dbReference type="GO" id="GO:0031593">
    <property type="term" value="F:polyubiquitin modification-dependent protein binding"/>
    <property type="evidence" value="ECO:0007669"/>
    <property type="project" value="TreeGrafter"/>
</dbReference>
<evidence type="ECO:0000256" key="16">
    <source>
        <dbReference type="SAM" id="MobiDB-lite"/>
    </source>
</evidence>
<keyword evidence="12 15" id="KW-0234">DNA repair</keyword>
<feature type="compositionally biased region" description="Polar residues" evidence="16">
    <location>
        <begin position="375"/>
        <end position="387"/>
    </location>
</feature>
<dbReference type="PANTHER" id="PTHR21220:SF0">
    <property type="entry name" value="DNA-DEPENDENT METALLOPROTEASE SPRTN"/>
    <property type="match status" value="1"/>
</dbReference>
<dbReference type="PROSITE" id="PS51908">
    <property type="entry name" value="ZF_UBZ4"/>
    <property type="match status" value="1"/>
</dbReference>
<keyword evidence="19" id="KW-1185">Reference proteome</keyword>
<dbReference type="GO" id="GO:0006508">
    <property type="term" value="P:proteolysis"/>
    <property type="evidence" value="ECO:0007669"/>
    <property type="project" value="UniProtKB-KW"/>
</dbReference>
<keyword evidence="11" id="KW-0482">Metalloprotease</keyword>
<evidence type="ECO:0000259" key="17">
    <source>
        <dbReference type="PROSITE" id="PS51908"/>
    </source>
</evidence>
<name>A0A482VUK8_ASBVE</name>
<evidence type="ECO:0000256" key="7">
    <source>
        <dbReference type="ARBA" id="ARBA00022763"/>
    </source>
</evidence>
<evidence type="ECO:0000256" key="6">
    <source>
        <dbReference type="ARBA" id="ARBA00022723"/>
    </source>
</evidence>
<evidence type="ECO:0000256" key="15">
    <source>
        <dbReference type="PROSITE-ProRule" id="PRU01256"/>
    </source>
</evidence>
<keyword evidence="10" id="KW-0862">Zinc</keyword>
<sequence>MGELDYQMALLLQHRFEQEYKASRNEQKSDYELARLLQEQYEQEEASERPSTSLVYDCPKKQLNSSKSLTDPSWELADPTPDIHTLFLAFNQRFFWNKLLAVCVSWSKRMTSCAGVCSYNGRGGMCSITLSEPLLKLRPRKDLVETLLHEMIHAYLFVTHNNKDRDGHGPEFHKHMYRINKESGTNITVYHDFHDEVRLYKQHWWRCNGPCQHRKPYFGMVRRATNRAPGPYDRWWAEHSTTCGGTFIKVKEPEKKIKPAKKVDAKNGDIRNFIPVVKNSGGSGSNVKGFKDLAKKVQGKFNSSSTIVVTKNTNTSTSSFKPTIFNSDNTRDKTETRRDNCTDDFLTVRNHWANKFNNTNKRPSPLENENRSKIPKNSESVSESNDQGECPVCNKKVLMADLNHHLDVCLTKDCANTEPETIDLTDLEEKECPLCNQKVKSSSFDGHVEKCLMKIYGDVEKKLEGSKSSKEEKEKVACLACGKEIFKDELNTHLDDCMNDIFKVEVDGADDKQQDDRQFNCPFCLKLVSEAQMKEHLDGCLSSGDVDVVQSWTDSDF</sequence>
<dbReference type="STRING" id="1661398.A0A482VUK8"/>
<dbReference type="InterPro" id="IPR055220">
    <property type="entry name" value="SPRTN_ZBD"/>
</dbReference>
<dbReference type="SMART" id="SM00731">
    <property type="entry name" value="SprT"/>
    <property type="match status" value="1"/>
</dbReference>
<evidence type="ECO:0000256" key="4">
    <source>
        <dbReference type="ARBA" id="ARBA00022454"/>
    </source>
</evidence>
<dbReference type="GO" id="GO:0005634">
    <property type="term" value="C:nucleus"/>
    <property type="evidence" value="ECO:0007669"/>
    <property type="project" value="UniProtKB-SubCell"/>
</dbReference>
<evidence type="ECO:0000313" key="19">
    <source>
        <dbReference type="Proteomes" id="UP000292052"/>
    </source>
</evidence>
<evidence type="ECO:0000256" key="10">
    <source>
        <dbReference type="ARBA" id="ARBA00022833"/>
    </source>
</evidence>
<accession>A0A482VUK8</accession>